<evidence type="ECO:0000313" key="2">
    <source>
        <dbReference type="EMBL" id="KAJ8953993.1"/>
    </source>
</evidence>
<organism evidence="2 3">
    <name type="scientific">Aromia moschata</name>
    <dbReference type="NCBI Taxonomy" id="1265417"/>
    <lineage>
        <taxon>Eukaryota</taxon>
        <taxon>Metazoa</taxon>
        <taxon>Ecdysozoa</taxon>
        <taxon>Arthropoda</taxon>
        <taxon>Hexapoda</taxon>
        <taxon>Insecta</taxon>
        <taxon>Pterygota</taxon>
        <taxon>Neoptera</taxon>
        <taxon>Endopterygota</taxon>
        <taxon>Coleoptera</taxon>
        <taxon>Polyphaga</taxon>
        <taxon>Cucujiformia</taxon>
        <taxon>Chrysomeloidea</taxon>
        <taxon>Cerambycidae</taxon>
        <taxon>Cerambycinae</taxon>
        <taxon>Callichromatini</taxon>
        <taxon>Aromia</taxon>
    </lineage>
</organism>
<keyword evidence="3" id="KW-1185">Reference proteome</keyword>
<dbReference type="Proteomes" id="UP001162162">
    <property type="component" value="Unassembled WGS sequence"/>
</dbReference>
<name>A0AAV8YRJ4_9CUCU</name>
<accession>A0AAV8YRJ4</accession>
<feature type="compositionally biased region" description="Basic and acidic residues" evidence="1">
    <location>
        <begin position="20"/>
        <end position="39"/>
    </location>
</feature>
<evidence type="ECO:0000256" key="1">
    <source>
        <dbReference type="SAM" id="MobiDB-lite"/>
    </source>
</evidence>
<protein>
    <submittedName>
        <fullName evidence="2">Uncharacterized protein</fullName>
    </submittedName>
</protein>
<sequence length="162" mass="19276">MEQLVTKEYFVRDRANRLGENERRRTSEENFKGKEGEGVRKHRSQTFDDYYDDNAGEDFHDVNIYLQSTEDIRPYVKDNRRTPTLSKKQIHEMLIEDRLDQLETVLPHYTRRRVFETSTITITKVISNRRAMATLTVKNCVPQGYEFCSNKIKREIENGPIR</sequence>
<comment type="caution">
    <text evidence="2">The sequence shown here is derived from an EMBL/GenBank/DDBJ whole genome shotgun (WGS) entry which is preliminary data.</text>
</comment>
<dbReference type="AlphaFoldDB" id="A0AAV8YRJ4"/>
<proteinExistence type="predicted"/>
<reference evidence="2" key="1">
    <citation type="journal article" date="2023" name="Insect Mol. Biol.">
        <title>Genome sequencing provides insights into the evolution of gene families encoding plant cell wall-degrading enzymes in longhorned beetles.</title>
        <authorList>
            <person name="Shin N.R."/>
            <person name="Okamura Y."/>
            <person name="Kirsch R."/>
            <person name="Pauchet Y."/>
        </authorList>
    </citation>
    <scope>NUCLEOTIDE SEQUENCE</scope>
    <source>
        <strain evidence="2">AMC_N1</strain>
    </source>
</reference>
<gene>
    <name evidence="2" type="ORF">NQ318_004284</name>
</gene>
<dbReference type="EMBL" id="JAPWTK010000051">
    <property type="protein sequence ID" value="KAJ8953993.1"/>
    <property type="molecule type" value="Genomic_DNA"/>
</dbReference>
<feature type="region of interest" description="Disordered" evidence="1">
    <location>
        <begin position="20"/>
        <end position="45"/>
    </location>
</feature>
<evidence type="ECO:0000313" key="3">
    <source>
        <dbReference type="Proteomes" id="UP001162162"/>
    </source>
</evidence>